<feature type="region of interest" description="Disordered" evidence="1">
    <location>
        <begin position="1"/>
        <end position="37"/>
    </location>
</feature>
<name>A0A0C5XKP5_NOCSI</name>
<gene>
    <name evidence="2" type="ORF">KR76_00025</name>
</gene>
<evidence type="ECO:0000313" key="2">
    <source>
        <dbReference type="EMBL" id="AJR18072.1"/>
    </source>
</evidence>
<evidence type="ECO:0000313" key="3">
    <source>
        <dbReference type="Proteomes" id="UP000030300"/>
    </source>
</evidence>
<dbReference type="STRING" id="2045.KR76_00025"/>
<reference evidence="2 3" key="1">
    <citation type="journal article" date="2015" name="Genome Announc.">
        <title>Complete Genome Sequence of Steroid-Transforming Nocardioides simplex VKM Ac-2033D.</title>
        <authorList>
            <person name="Shtratnikova V.Y."/>
            <person name="Schelkunov M.I."/>
            <person name="Pekov Y.A."/>
            <person name="Fokina V.V."/>
            <person name="Logacheva M.D."/>
            <person name="Sokolov S.L."/>
            <person name="Bragin E.Y."/>
            <person name="Ashapkin V.V."/>
            <person name="Donova M.V."/>
        </authorList>
    </citation>
    <scope>NUCLEOTIDE SEQUENCE [LARGE SCALE GENOMIC DNA]</scope>
    <source>
        <strain evidence="2 3">VKM Ac-2033D</strain>
    </source>
</reference>
<proteinExistence type="predicted"/>
<sequence length="50" mass="5900">MAEQSRSERYRHLPPPIDPASLRTAQDVDPPPPEEDDHYRELLWVVNRYG</sequence>
<organism evidence="2 3">
    <name type="scientific">Nocardioides simplex</name>
    <name type="common">Arthrobacter simplex</name>
    <dbReference type="NCBI Taxonomy" id="2045"/>
    <lineage>
        <taxon>Bacteria</taxon>
        <taxon>Bacillati</taxon>
        <taxon>Actinomycetota</taxon>
        <taxon>Actinomycetes</taxon>
        <taxon>Propionibacteriales</taxon>
        <taxon>Nocardioidaceae</taxon>
        <taxon>Pimelobacter</taxon>
    </lineage>
</organism>
<accession>A0A0C5XKP5</accession>
<feature type="compositionally biased region" description="Basic and acidic residues" evidence="1">
    <location>
        <begin position="1"/>
        <end position="11"/>
    </location>
</feature>
<protein>
    <submittedName>
        <fullName evidence="2">Uncharacterized protein</fullName>
    </submittedName>
</protein>
<dbReference type="AlphaFoldDB" id="A0A0C5XKP5"/>
<dbReference type="GeneID" id="96612796"/>
<dbReference type="KEGG" id="psim:KR76_00025"/>
<dbReference type="Proteomes" id="UP000030300">
    <property type="component" value="Chromosome"/>
</dbReference>
<dbReference type="EMBL" id="CP009896">
    <property type="protein sequence ID" value="AJR18072.1"/>
    <property type="molecule type" value="Genomic_DNA"/>
</dbReference>
<evidence type="ECO:0000256" key="1">
    <source>
        <dbReference type="SAM" id="MobiDB-lite"/>
    </source>
</evidence>
<dbReference type="RefSeq" id="WP_158510165.1">
    <property type="nucleotide sequence ID" value="NZ_BJMC01000005.1"/>
</dbReference>
<keyword evidence="3" id="KW-1185">Reference proteome</keyword>
<dbReference type="HOGENOM" id="CLU_3120418_0_0_11"/>